<dbReference type="Pfam" id="PF25954">
    <property type="entry name" value="Beta-barrel_RND_2"/>
    <property type="match status" value="1"/>
</dbReference>
<evidence type="ECO:0000256" key="1">
    <source>
        <dbReference type="ARBA" id="ARBA00004196"/>
    </source>
</evidence>
<evidence type="ECO:0000256" key="5">
    <source>
        <dbReference type="SAM" id="Phobius"/>
    </source>
</evidence>
<feature type="transmembrane region" description="Helical" evidence="5">
    <location>
        <begin position="6"/>
        <end position="23"/>
    </location>
</feature>
<comment type="similarity">
    <text evidence="2">Belongs to the membrane fusion protein (MFP) (TC 8.A.1) family.</text>
</comment>
<evidence type="ECO:0000256" key="3">
    <source>
        <dbReference type="ARBA" id="ARBA00023054"/>
    </source>
</evidence>
<feature type="domain" description="CzcB-like barrel-sandwich hybrid" evidence="7">
    <location>
        <begin position="41"/>
        <end position="196"/>
    </location>
</feature>
<dbReference type="SUPFAM" id="SSF111369">
    <property type="entry name" value="HlyD-like secretion proteins"/>
    <property type="match status" value="1"/>
</dbReference>
<proteinExistence type="inferred from homology"/>
<evidence type="ECO:0000259" key="7">
    <source>
        <dbReference type="Pfam" id="PF25973"/>
    </source>
</evidence>
<keyword evidence="5" id="KW-0812">Transmembrane</keyword>
<dbReference type="PANTHER" id="PTHR32347:SF23">
    <property type="entry name" value="BLL5650 PROTEIN"/>
    <property type="match status" value="1"/>
</dbReference>
<dbReference type="NCBIfam" id="TIGR01730">
    <property type="entry name" value="RND_mfp"/>
    <property type="match status" value="1"/>
</dbReference>
<reference evidence="8" key="1">
    <citation type="journal article" date="2020" name="mSystems">
        <title>Genome- and Community-Level Interaction Insights into Carbon Utilization and Element Cycling Functions of Hydrothermarchaeota in Hydrothermal Sediment.</title>
        <authorList>
            <person name="Zhou Z."/>
            <person name="Liu Y."/>
            <person name="Xu W."/>
            <person name="Pan J."/>
            <person name="Luo Z.H."/>
            <person name="Li M."/>
        </authorList>
    </citation>
    <scope>NUCLEOTIDE SEQUENCE [LARGE SCALE GENOMIC DNA]</scope>
    <source>
        <strain evidence="8">SpSt-258</strain>
    </source>
</reference>
<comment type="caution">
    <text evidence="8">The sequence shown here is derived from an EMBL/GenBank/DDBJ whole genome shotgun (WGS) entry which is preliminary data.</text>
</comment>
<protein>
    <submittedName>
        <fullName evidence="8">Efflux RND transporter periplasmic adaptor subunit</fullName>
    </submittedName>
</protein>
<dbReference type="AlphaFoldDB" id="A0A7V0Z5T1"/>
<name>A0A7V0Z5T1_UNCW3</name>
<dbReference type="GO" id="GO:0030313">
    <property type="term" value="C:cell envelope"/>
    <property type="evidence" value="ECO:0007669"/>
    <property type="project" value="UniProtKB-SubCell"/>
</dbReference>
<dbReference type="EMBL" id="DSKY01000015">
    <property type="protein sequence ID" value="HDY59187.1"/>
    <property type="molecule type" value="Genomic_DNA"/>
</dbReference>
<dbReference type="Gene3D" id="2.40.50.100">
    <property type="match status" value="1"/>
</dbReference>
<dbReference type="PANTHER" id="PTHR32347">
    <property type="entry name" value="EFFLUX SYSTEM COMPONENT YKNX-RELATED"/>
    <property type="match status" value="1"/>
</dbReference>
<organism evidence="8">
    <name type="scientific">candidate division WOR-3 bacterium</name>
    <dbReference type="NCBI Taxonomy" id="2052148"/>
    <lineage>
        <taxon>Bacteria</taxon>
        <taxon>Bacteria division WOR-3</taxon>
    </lineage>
</organism>
<dbReference type="Pfam" id="PF25973">
    <property type="entry name" value="BSH_CzcB"/>
    <property type="match status" value="1"/>
</dbReference>
<evidence type="ECO:0000256" key="4">
    <source>
        <dbReference type="SAM" id="Coils"/>
    </source>
</evidence>
<dbReference type="Gene3D" id="2.40.30.170">
    <property type="match status" value="1"/>
</dbReference>
<gene>
    <name evidence="8" type="ORF">ENP86_06510</name>
</gene>
<comment type="subcellular location">
    <subcellularLocation>
        <location evidence="1">Cell envelope</location>
    </subcellularLocation>
</comment>
<evidence type="ECO:0000313" key="8">
    <source>
        <dbReference type="EMBL" id="HDY59187.1"/>
    </source>
</evidence>
<dbReference type="InterPro" id="IPR050465">
    <property type="entry name" value="UPF0194_transport"/>
</dbReference>
<dbReference type="InterPro" id="IPR058647">
    <property type="entry name" value="BSH_CzcB-like"/>
</dbReference>
<keyword evidence="3 4" id="KW-0175">Coiled coil</keyword>
<dbReference type="InterPro" id="IPR058792">
    <property type="entry name" value="Beta-barrel_RND_2"/>
</dbReference>
<accession>A0A7V0Z5T1</accession>
<keyword evidence="5" id="KW-0472">Membrane</keyword>
<feature type="domain" description="CusB-like beta-barrel" evidence="6">
    <location>
        <begin position="200"/>
        <end position="285"/>
    </location>
</feature>
<dbReference type="GO" id="GO:0016020">
    <property type="term" value="C:membrane"/>
    <property type="evidence" value="ECO:0007669"/>
    <property type="project" value="InterPro"/>
</dbReference>
<feature type="coiled-coil region" evidence="4">
    <location>
        <begin position="88"/>
        <end position="115"/>
    </location>
</feature>
<dbReference type="GO" id="GO:0022857">
    <property type="term" value="F:transmembrane transporter activity"/>
    <property type="evidence" value="ECO:0007669"/>
    <property type="project" value="InterPro"/>
</dbReference>
<dbReference type="InterPro" id="IPR006143">
    <property type="entry name" value="RND_pump_MFP"/>
</dbReference>
<evidence type="ECO:0000256" key="2">
    <source>
        <dbReference type="ARBA" id="ARBA00009477"/>
    </source>
</evidence>
<sequence>MERKNIIFIILVLIVVILVLIFSRKKEHNELKGSGIIEVNVVNIASKIPGRIKEIRVKEGYNVSCGDTLIIIEHKELLIQKDEANAGLLSAEQSLKEIMINKKELLKNLNRIRNLHKTGDVSDKELEAIETQYELILVQEERAKSLIEQARARIELINTQLENAFITSPINGVVLSKYYEPGELLNSGSPILKIGDLKTAWLKIYIMEKDLGRVHLGSKAEVFVDAYPASIFNGEITWISSEAEFTPKNVQTREERANLVFAVKITIPNTDTKLLPGMTAEARVIEKDRR</sequence>
<keyword evidence="5" id="KW-1133">Transmembrane helix</keyword>
<evidence type="ECO:0000259" key="6">
    <source>
        <dbReference type="Pfam" id="PF25954"/>
    </source>
</evidence>